<evidence type="ECO:0000313" key="2">
    <source>
        <dbReference type="EMBL" id="KAG2597275.1"/>
    </source>
</evidence>
<feature type="region of interest" description="Disordered" evidence="1">
    <location>
        <begin position="1"/>
        <end position="67"/>
    </location>
</feature>
<reference evidence="2" key="1">
    <citation type="submission" date="2020-05" db="EMBL/GenBank/DDBJ databases">
        <title>WGS assembly of Panicum virgatum.</title>
        <authorList>
            <person name="Lovell J.T."/>
            <person name="Jenkins J."/>
            <person name="Shu S."/>
            <person name="Juenger T.E."/>
            <person name="Schmutz J."/>
        </authorList>
    </citation>
    <scope>NUCLEOTIDE SEQUENCE</scope>
    <source>
        <strain evidence="2">AP13</strain>
    </source>
</reference>
<sequence>MTDEQREEKNRKRREAYRRKKSYENKENEPGCNTHVFKSSNADTNIAKHPTGISGLRGDSDRALSDLNSNDKRLETNKKMCEAYRMKKDVTKGAKITSDLNSKDGASEEHAHISSTVQLLPANDLNFNDGAAEQHIECVSCTSPTNKHPPTDDENDAPITSTPIVEHPADSTPVGTVESNLSDAYTDVPPVIDYTHLPACADTSSVSVKSRKTRTLTDDQRARKNKRRRELYHEKNQSKKQMKTGAERNRDYKRRLKDLWENNLHPESIAMENPQFIPQIILPTQGQSKLTIEDIEIELNRPPLFVPFPDDQGLDNNEIEKTNELPFARQPRRQRVPLGGRQNHLARRNLLFEATIGRKYLGPPDEIPDVANEIPDVVDALTQSNVVNTGSTYPKRVHHAYPETQESVVGASIVEDDGDDDVVFEEDEEEDEGYLFAGQEEEDEVDVEINLDDEDNGVPDVLDPYDVVYANVPSETHKLEAVENCKHCNAKKFEYETPGFCCRSGQIHLSTPDTPPELIRLWTASDADARHIRSNIRFFNSHFSFTSLYCHLDRMTTNMRNGGVYVSCPWSNLP</sequence>
<feature type="compositionally biased region" description="Basic and acidic residues" evidence="1">
    <location>
        <begin position="58"/>
        <end position="67"/>
    </location>
</feature>
<gene>
    <name evidence="2" type="ORF">PVAP13_5KG196907</name>
</gene>
<feature type="region of interest" description="Disordered" evidence="1">
    <location>
        <begin position="141"/>
        <end position="177"/>
    </location>
</feature>
<dbReference type="Proteomes" id="UP000823388">
    <property type="component" value="Chromosome 5K"/>
</dbReference>
<feature type="compositionally biased region" description="Basic residues" evidence="1">
    <location>
        <begin position="11"/>
        <end position="21"/>
    </location>
</feature>
<feature type="region of interest" description="Disordered" evidence="1">
    <location>
        <begin position="203"/>
        <end position="248"/>
    </location>
</feature>
<evidence type="ECO:0000256" key="1">
    <source>
        <dbReference type="SAM" id="MobiDB-lite"/>
    </source>
</evidence>
<proteinExistence type="predicted"/>
<feature type="compositionally biased region" description="Basic and acidic residues" evidence="1">
    <location>
        <begin position="1"/>
        <end position="10"/>
    </location>
</feature>
<name>A0A8T0SJK3_PANVG</name>
<comment type="caution">
    <text evidence="2">The sequence shown here is derived from an EMBL/GenBank/DDBJ whole genome shotgun (WGS) entry which is preliminary data.</text>
</comment>
<dbReference type="EMBL" id="CM029045">
    <property type="protein sequence ID" value="KAG2597275.1"/>
    <property type="molecule type" value="Genomic_DNA"/>
</dbReference>
<evidence type="ECO:0000313" key="3">
    <source>
        <dbReference type="Proteomes" id="UP000823388"/>
    </source>
</evidence>
<keyword evidence="3" id="KW-1185">Reference proteome</keyword>
<protein>
    <submittedName>
        <fullName evidence="2">Uncharacterized protein</fullName>
    </submittedName>
</protein>
<dbReference type="AlphaFoldDB" id="A0A8T0SJK3"/>
<organism evidence="2 3">
    <name type="scientific">Panicum virgatum</name>
    <name type="common">Blackwell switchgrass</name>
    <dbReference type="NCBI Taxonomy" id="38727"/>
    <lineage>
        <taxon>Eukaryota</taxon>
        <taxon>Viridiplantae</taxon>
        <taxon>Streptophyta</taxon>
        <taxon>Embryophyta</taxon>
        <taxon>Tracheophyta</taxon>
        <taxon>Spermatophyta</taxon>
        <taxon>Magnoliopsida</taxon>
        <taxon>Liliopsida</taxon>
        <taxon>Poales</taxon>
        <taxon>Poaceae</taxon>
        <taxon>PACMAD clade</taxon>
        <taxon>Panicoideae</taxon>
        <taxon>Panicodae</taxon>
        <taxon>Paniceae</taxon>
        <taxon>Panicinae</taxon>
        <taxon>Panicum</taxon>
        <taxon>Panicum sect. Hiantes</taxon>
    </lineage>
</organism>
<accession>A0A8T0SJK3</accession>